<dbReference type="EMBL" id="CP158267">
    <property type="protein sequence ID" value="XDJ80081.1"/>
    <property type="molecule type" value="Genomic_DNA"/>
</dbReference>
<dbReference type="InterPro" id="IPR014710">
    <property type="entry name" value="RmlC-like_jellyroll"/>
</dbReference>
<dbReference type="Gene3D" id="2.60.120.10">
    <property type="entry name" value="Jelly Rolls"/>
    <property type="match status" value="1"/>
</dbReference>
<evidence type="ECO:0000313" key="8">
    <source>
        <dbReference type="EMBL" id="XDJ70287.1"/>
    </source>
</evidence>
<dbReference type="RefSeq" id="WP_368640416.1">
    <property type="nucleotide sequence ID" value="NZ_CP158254.1"/>
</dbReference>
<feature type="domain" description="HTH crp-type" evidence="5">
    <location>
        <begin position="161"/>
        <end position="230"/>
    </location>
</feature>
<dbReference type="InterPro" id="IPR018490">
    <property type="entry name" value="cNMP-bd_dom_sf"/>
</dbReference>
<dbReference type="CDD" id="cd00092">
    <property type="entry name" value="HTH_CRP"/>
    <property type="match status" value="1"/>
</dbReference>
<organism evidence="9">
    <name type="scientific">Castellaniella ginsengisoli</name>
    <dbReference type="NCBI Taxonomy" id="546114"/>
    <lineage>
        <taxon>Bacteria</taxon>
        <taxon>Pseudomonadati</taxon>
        <taxon>Pseudomonadota</taxon>
        <taxon>Betaproteobacteria</taxon>
        <taxon>Burkholderiales</taxon>
        <taxon>Alcaligenaceae</taxon>
        <taxon>Castellaniella</taxon>
    </lineage>
</organism>
<dbReference type="Gene3D" id="1.10.10.10">
    <property type="entry name" value="Winged helix-like DNA-binding domain superfamily/Winged helix DNA-binding domain"/>
    <property type="match status" value="1"/>
</dbReference>
<sequence>MNLTPRSSTSDASCEHIPALCVSRVPIFNHLPSEVLAVVADKAAMRTYERGQFIHRAGDPSDKLFIVHKGKIKVYRLSDTGKEQLVRILTPGDFAGEMALFSSADHDAYAETMQSSEVCTIYRADVRELLLQYPDISLHVLAELSRRLATSEKQTAAIATASINARLAQYLADLAEQENAVNFSLPMSRRHLASFLGTTPETVSRRLGEFEEAGWILQTGQRKITILDLDALLLVE</sequence>
<dbReference type="PROSITE" id="PS51063">
    <property type="entry name" value="HTH_CRP_2"/>
    <property type="match status" value="1"/>
</dbReference>
<dbReference type="PRINTS" id="PR00034">
    <property type="entry name" value="HTHCRP"/>
</dbReference>
<evidence type="ECO:0000256" key="2">
    <source>
        <dbReference type="ARBA" id="ARBA00023125"/>
    </source>
</evidence>
<evidence type="ECO:0000313" key="7">
    <source>
        <dbReference type="EMBL" id="XDJ50989.1"/>
    </source>
</evidence>
<dbReference type="InterPro" id="IPR018335">
    <property type="entry name" value="Tscrpt_reg_HTH_Crp-type_CS"/>
</dbReference>
<feature type="domain" description="Cyclic nucleotide-binding" evidence="4">
    <location>
        <begin position="27"/>
        <end position="147"/>
    </location>
</feature>
<dbReference type="SMART" id="SM00419">
    <property type="entry name" value="HTH_CRP"/>
    <property type="match status" value="1"/>
</dbReference>
<keyword evidence="3" id="KW-0804">Transcription</keyword>
<gene>
    <name evidence="8" type="ORF">ABRY94_05760</name>
    <name evidence="6" type="ORF">ABRZ04_04120</name>
    <name evidence="9" type="ORF">ABRZ07_00760</name>
    <name evidence="7" type="ORF">ABRZ09_03780</name>
</gene>
<keyword evidence="2" id="KW-0238">DNA-binding</keyword>
<dbReference type="Pfam" id="PF00027">
    <property type="entry name" value="cNMP_binding"/>
    <property type="match status" value="1"/>
</dbReference>
<dbReference type="InterPro" id="IPR012318">
    <property type="entry name" value="HTH_CRP"/>
</dbReference>
<dbReference type="PROSITE" id="PS50042">
    <property type="entry name" value="CNMP_BINDING_3"/>
    <property type="match status" value="1"/>
</dbReference>
<dbReference type="InterPro" id="IPR036390">
    <property type="entry name" value="WH_DNA-bd_sf"/>
</dbReference>
<proteinExistence type="predicted"/>
<evidence type="ECO:0000259" key="4">
    <source>
        <dbReference type="PROSITE" id="PS50042"/>
    </source>
</evidence>
<dbReference type="AlphaFoldDB" id="A0AB39FJ73"/>
<evidence type="ECO:0000256" key="1">
    <source>
        <dbReference type="ARBA" id="ARBA00023015"/>
    </source>
</evidence>
<dbReference type="PROSITE" id="PS00042">
    <property type="entry name" value="HTH_CRP_1"/>
    <property type="match status" value="1"/>
</dbReference>
<evidence type="ECO:0000259" key="5">
    <source>
        <dbReference type="PROSITE" id="PS51063"/>
    </source>
</evidence>
<dbReference type="PANTHER" id="PTHR24567">
    <property type="entry name" value="CRP FAMILY TRANSCRIPTIONAL REGULATORY PROTEIN"/>
    <property type="match status" value="1"/>
</dbReference>
<dbReference type="GO" id="GO:0005829">
    <property type="term" value="C:cytosol"/>
    <property type="evidence" value="ECO:0007669"/>
    <property type="project" value="TreeGrafter"/>
</dbReference>
<dbReference type="PANTHER" id="PTHR24567:SF28">
    <property type="entry name" value="LISTERIOLYSIN REGULATORY PROTEIN"/>
    <property type="match status" value="1"/>
</dbReference>
<dbReference type="InterPro" id="IPR000595">
    <property type="entry name" value="cNMP-bd_dom"/>
</dbReference>
<keyword evidence="1" id="KW-0805">Transcription regulation</keyword>
<dbReference type="SUPFAM" id="SSF51206">
    <property type="entry name" value="cAMP-binding domain-like"/>
    <property type="match status" value="1"/>
</dbReference>
<dbReference type="SMART" id="SM00100">
    <property type="entry name" value="cNMP"/>
    <property type="match status" value="1"/>
</dbReference>
<accession>A0AB39FJ73</accession>
<dbReference type="GO" id="GO:0003677">
    <property type="term" value="F:DNA binding"/>
    <property type="evidence" value="ECO:0007669"/>
    <property type="project" value="UniProtKB-KW"/>
</dbReference>
<evidence type="ECO:0000256" key="3">
    <source>
        <dbReference type="ARBA" id="ARBA00023163"/>
    </source>
</evidence>
<dbReference type="SUPFAM" id="SSF46785">
    <property type="entry name" value="Winged helix' DNA-binding domain"/>
    <property type="match status" value="1"/>
</dbReference>
<reference evidence="9" key="1">
    <citation type="submission" date="2024-05" db="EMBL/GenBank/DDBJ databases">
        <authorList>
            <person name="Luo Y.-C."/>
            <person name="Nicholds J."/>
            <person name="Mortimer T."/>
            <person name="Maboni G."/>
        </authorList>
    </citation>
    <scope>NUCLEOTIDE SEQUENCE</scope>
    <source>
        <strain evidence="9">141555</strain>
        <strain evidence="8">144863</strain>
        <strain evidence="7">151108</strain>
        <strain evidence="6">151836</strain>
    </source>
</reference>
<evidence type="ECO:0000313" key="6">
    <source>
        <dbReference type="EMBL" id="XDJ48254.1"/>
    </source>
</evidence>
<dbReference type="EMBL" id="CP158254">
    <property type="protein sequence ID" value="XDJ48254.1"/>
    <property type="molecule type" value="Genomic_DNA"/>
</dbReference>
<protein>
    <submittedName>
        <fullName evidence="9">Crp/Fnr family transcriptional regulator</fullName>
    </submittedName>
</protein>
<dbReference type="EMBL" id="CP158262">
    <property type="protein sequence ID" value="XDJ70287.1"/>
    <property type="molecule type" value="Genomic_DNA"/>
</dbReference>
<name>A0AB39FJ73_9BURK</name>
<dbReference type="GO" id="GO:0003700">
    <property type="term" value="F:DNA-binding transcription factor activity"/>
    <property type="evidence" value="ECO:0007669"/>
    <property type="project" value="InterPro"/>
</dbReference>
<dbReference type="EMBL" id="CP158255">
    <property type="protein sequence ID" value="XDJ50989.1"/>
    <property type="molecule type" value="Genomic_DNA"/>
</dbReference>
<dbReference type="CDD" id="cd00038">
    <property type="entry name" value="CAP_ED"/>
    <property type="match status" value="1"/>
</dbReference>
<dbReference type="Pfam" id="PF13545">
    <property type="entry name" value="HTH_Crp_2"/>
    <property type="match status" value="1"/>
</dbReference>
<dbReference type="InterPro" id="IPR036388">
    <property type="entry name" value="WH-like_DNA-bd_sf"/>
</dbReference>
<dbReference type="InterPro" id="IPR050397">
    <property type="entry name" value="Env_Response_Regulators"/>
</dbReference>
<evidence type="ECO:0000313" key="9">
    <source>
        <dbReference type="EMBL" id="XDJ80081.1"/>
    </source>
</evidence>